<name>A0ACB8EXH5_9SAUR</name>
<evidence type="ECO:0000313" key="2">
    <source>
        <dbReference type="Proteomes" id="UP000827872"/>
    </source>
</evidence>
<accession>A0ACB8EXH5</accession>
<proteinExistence type="predicted"/>
<keyword evidence="2" id="KW-1185">Reference proteome</keyword>
<sequence>MCVKPVMRLFQLAPVHHSVWHDESQIKIIGLRGGGGGCAGSDSLELQKSGSAHVPICSKENRRAIFGFPVCKSLSQLESFCSVIGAGGTRSCNPLAGRYTHAHFRPLHTRTLSPPPPKEEQQSAFHQPPLPLHTLWDQFPNVLGRAFCDIWQLPLLEGGADEELILKEFLVF</sequence>
<evidence type="ECO:0000313" key="1">
    <source>
        <dbReference type="EMBL" id="KAH7997336.1"/>
    </source>
</evidence>
<dbReference type="Proteomes" id="UP000827872">
    <property type="component" value="Linkage Group LG15"/>
</dbReference>
<comment type="caution">
    <text evidence="1">The sequence shown here is derived from an EMBL/GenBank/DDBJ whole genome shotgun (WGS) entry which is preliminary data.</text>
</comment>
<organism evidence="1 2">
    <name type="scientific">Sphaerodactylus townsendi</name>
    <dbReference type="NCBI Taxonomy" id="933632"/>
    <lineage>
        <taxon>Eukaryota</taxon>
        <taxon>Metazoa</taxon>
        <taxon>Chordata</taxon>
        <taxon>Craniata</taxon>
        <taxon>Vertebrata</taxon>
        <taxon>Euteleostomi</taxon>
        <taxon>Lepidosauria</taxon>
        <taxon>Squamata</taxon>
        <taxon>Bifurcata</taxon>
        <taxon>Gekkota</taxon>
        <taxon>Sphaerodactylidae</taxon>
        <taxon>Sphaerodactylus</taxon>
    </lineage>
</organism>
<reference evidence="1" key="1">
    <citation type="submission" date="2021-08" db="EMBL/GenBank/DDBJ databases">
        <title>The first chromosome-level gecko genome reveals the dynamic sex chromosomes of Neotropical dwarf geckos (Sphaerodactylidae: Sphaerodactylus).</title>
        <authorList>
            <person name="Pinto B.J."/>
            <person name="Keating S.E."/>
            <person name="Gamble T."/>
        </authorList>
    </citation>
    <scope>NUCLEOTIDE SEQUENCE</scope>
    <source>
        <strain evidence="1">TG3544</strain>
    </source>
</reference>
<protein>
    <submittedName>
        <fullName evidence="1">Uncharacterized protein</fullName>
    </submittedName>
</protein>
<dbReference type="EMBL" id="CM037628">
    <property type="protein sequence ID" value="KAH7997336.1"/>
    <property type="molecule type" value="Genomic_DNA"/>
</dbReference>
<gene>
    <name evidence="1" type="ORF">K3G42_014841</name>
</gene>